<reference evidence="3 4" key="1">
    <citation type="submission" date="2018-06" db="EMBL/GenBank/DDBJ databases">
        <authorList>
            <consortium name="Pathogen Informatics"/>
            <person name="Doyle S."/>
        </authorList>
    </citation>
    <scope>NUCLEOTIDE SEQUENCE [LARGE SCALE GENOMIC DNA]</scope>
    <source>
        <strain evidence="3 4">NCTC13337</strain>
    </source>
</reference>
<dbReference type="CDD" id="cd20897">
    <property type="entry name" value="Smlt3025-like"/>
    <property type="match status" value="1"/>
</dbReference>
<evidence type="ECO:0000313" key="4">
    <source>
        <dbReference type="Proteomes" id="UP000254601"/>
    </source>
</evidence>
<keyword evidence="4" id="KW-1185">Reference proteome</keyword>
<organism evidence="3 4">
    <name type="scientific">Suttonella ornithocola</name>
    <dbReference type="NCBI Taxonomy" id="279832"/>
    <lineage>
        <taxon>Bacteria</taxon>
        <taxon>Pseudomonadati</taxon>
        <taxon>Pseudomonadota</taxon>
        <taxon>Gammaproteobacteria</taxon>
        <taxon>Cardiobacteriales</taxon>
        <taxon>Cardiobacteriaceae</taxon>
        <taxon>Suttonella</taxon>
    </lineage>
</organism>
<evidence type="ECO:0000313" key="3">
    <source>
        <dbReference type="EMBL" id="SUO97177.1"/>
    </source>
</evidence>
<feature type="compositionally biased region" description="Polar residues" evidence="1">
    <location>
        <begin position="43"/>
        <end position="54"/>
    </location>
</feature>
<dbReference type="InterPro" id="IPR049732">
    <property type="entry name" value="Smlt3025-like"/>
</dbReference>
<feature type="compositionally biased region" description="Low complexity" evidence="1">
    <location>
        <begin position="32"/>
        <end position="42"/>
    </location>
</feature>
<dbReference type="PROSITE" id="PS51257">
    <property type="entry name" value="PROKAR_LIPOPROTEIN"/>
    <property type="match status" value="1"/>
</dbReference>
<dbReference type="AlphaFoldDB" id="A0A380N0A6"/>
<sequence>MNYYQKTKYYLSSVMLLATLLLGLTACEQQEQKSSGGKSSRQTEQTISASPQESEINDMVALSNVMHGAAGQQPDDAPKDQYGDAYIIGDLGGMPANLPSSIVRFVEYDDSPGWDMEAVRHYHPPVRTYASKLNAFGFTFRATDGALYDRKNPKIIQEYKKNVSGSNKHWVRVSITSGSRYGGNRKWMTSYLADHINPNYPNIPTYWVKTTEHPFGLNLYINPGIEPKTGKPWRENTRSDDIFTLEKDNNVVTYISCSNAGGMQPPCDHHFLLPEDMRIKVQMLYSRNLLPQWQSIEAYVIQHLRSFSKDHQEGK</sequence>
<name>A0A380N0A6_9GAMM</name>
<dbReference type="Proteomes" id="UP000254601">
    <property type="component" value="Unassembled WGS sequence"/>
</dbReference>
<feature type="signal peptide" evidence="2">
    <location>
        <begin position="1"/>
        <end position="26"/>
    </location>
</feature>
<dbReference type="RefSeq" id="WP_084601692.1">
    <property type="nucleotide sequence ID" value="NZ_LWHB01000089.1"/>
</dbReference>
<keyword evidence="2" id="KW-0732">Signal</keyword>
<protein>
    <submittedName>
        <fullName evidence="3">Uncharacterized protein</fullName>
    </submittedName>
</protein>
<gene>
    <name evidence="3" type="ORF">NCTC13337_02232</name>
</gene>
<accession>A0A380N0A6</accession>
<proteinExistence type="predicted"/>
<feature type="region of interest" description="Disordered" evidence="1">
    <location>
        <begin position="32"/>
        <end position="54"/>
    </location>
</feature>
<evidence type="ECO:0000256" key="1">
    <source>
        <dbReference type="SAM" id="MobiDB-lite"/>
    </source>
</evidence>
<dbReference type="EMBL" id="UHIC01000001">
    <property type="protein sequence ID" value="SUO97177.1"/>
    <property type="molecule type" value="Genomic_DNA"/>
</dbReference>
<evidence type="ECO:0000256" key="2">
    <source>
        <dbReference type="SAM" id="SignalP"/>
    </source>
</evidence>
<feature type="chain" id="PRO_5017004106" evidence="2">
    <location>
        <begin position="27"/>
        <end position="315"/>
    </location>
</feature>
<dbReference type="OrthoDB" id="6677179at2"/>